<proteinExistence type="predicted"/>
<gene>
    <name evidence="2" type="ORF">LptCag_2515</name>
</gene>
<feature type="region of interest" description="Disordered" evidence="1">
    <location>
        <begin position="99"/>
        <end position="121"/>
    </location>
</feature>
<organism evidence="2 3">
    <name type="scientific">Leptospirillum ferriphilum</name>
    <dbReference type="NCBI Taxonomy" id="178606"/>
    <lineage>
        <taxon>Bacteria</taxon>
        <taxon>Pseudomonadati</taxon>
        <taxon>Nitrospirota</taxon>
        <taxon>Nitrospiria</taxon>
        <taxon>Nitrospirales</taxon>
        <taxon>Nitrospiraceae</taxon>
        <taxon>Leptospirillum</taxon>
    </lineage>
</organism>
<reference evidence="2 3" key="1">
    <citation type="submission" date="2014-06" db="EMBL/GenBank/DDBJ databases">
        <title>Draft genome sequence of iron oxidizing acidophile Leptospirillum ferriphilum DSM14647.</title>
        <authorList>
            <person name="Cardenas J.P."/>
            <person name="Lazcano M."/>
            <person name="Ossandon F.J."/>
            <person name="Corbett M."/>
            <person name="Holmes D.S."/>
            <person name="Watkin E."/>
        </authorList>
    </citation>
    <scope>NUCLEOTIDE SEQUENCE [LARGE SCALE GENOMIC DNA]</scope>
    <source>
        <strain evidence="2 3">DSM 14647</strain>
    </source>
</reference>
<dbReference type="PATRIC" id="fig|178606.4.peg.298"/>
<dbReference type="AlphaFoldDB" id="A0A094YPC9"/>
<protein>
    <submittedName>
        <fullName evidence="2">Uncharacterized protein</fullName>
    </submittedName>
</protein>
<dbReference type="EMBL" id="JPGK01000001">
    <property type="protein sequence ID" value="KGA95081.1"/>
    <property type="molecule type" value="Genomic_DNA"/>
</dbReference>
<comment type="caution">
    <text evidence="2">The sequence shown here is derived from an EMBL/GenBank/DDBJ whole genome shotgun (WGS) entry which is preliminary data.</text>
</comment>
<accession>A0A094YPC9</accession>
<dbReference type="Proteomes" id="UP000029452">
    <property type="component" value="Unassembled WGS sequence"/>
</dbReference>
<feature type="compositionally biased region" description="Basic and acidic residues" evidence="1">
    <location>
        <begin position="99"/>
        <end position="108"/>
    </location>
</feature>
<name>A0A094YPC9_9BACT</name>
<evidence type="ECO:0000313" key="2">
    <source>
        <dbReference type="EMBL" id="KGA95081.1"/>
    </source>
</evidence>
<evidence type="ECO:0000313" key="3">
    <source>
        <dbReference type="Proteomes" id="UP000029452"/>
    </source>
</evidence>
<evidence type="ECO:0000256" key="1">
    <source>
        <dbReference type="SAM" id="MobiDB-lite"/>
    </source>
</evidence>
<sequence length="121" mass="13793">MPRRIVFPERRALTEIQPDRDAPQKSLLSFSLGVVFSTYTLRKSVPTSLVVGTFLNGINQFPHLLHHKPLVWSKVVLNYLVPFLVSSWSILSTRLSKEEQLSGKKEPFDVEFGDAPENKDQ</sequence>